<dbReference type="PANTHER" id="PTHR43283:SF7">
    <property type="entry name" value="BETA-LACTAMASE-RELATED DOMAIN-CONTAINING PROTEIN"/>
    <property type="match status" value="1"/>
</dbReference>
<dbReference type="Pfam" id="PF00144">
    <property type="entry name" value="Beta-lactamase"/>
    <property type="match status" value="1"/>
</dbReference>
<dbReference type="InterPro" id="IPR001466">
    <property type="entry name" value="Beta-lactam-related"/>
</dbReference>
<feature type="domain" description="Beta-lactamase-related" evidence="1">
    <location>
        <begin position="51"/>
        <end position="325"/>
    </location>
</feature>
<evidence type="ECO:0000313" key="3">
    <source>
        <dbReference type="Proteomes" id="UP000317557"/>
    </source>
</evidence>
<protein>
    <submittedName>
        <fullName evidence="2">CubicO group peptidase, beta-lactamase class C family</fullName>
    </submittedName>
</protein>
<gene>
    <name evidence="2" type="ORF">SAMN06265219_106126</name>
</gene>
<organism evidence="2 3">
    <name type="scientific">Gracilimonas mengyeensis</name>
    <dbReference type="NCBI Taxonomy" id="1302730"/>
    <lineage>
        <taxon>Bacteria</taxon>
        <taxon>Pseudomonadati</taxon>
        <taxon>Balneolota</taxon>
        <taxon>Balneolia</taxon>
        <taxon>Balneolales</taxon>
        <taxon>Balneolaceae</taxon>
        <taxon>Gracilimonas</taxon>
    </lineage>
</organism>
<dbReference type="EMBL" id="FXTP01000006">
    <property type="protein sequence ID" value="SMO63214.1"/>
    <property type="molecule type" value="Genomic_DNA"/>
</dbReference>
<evidence type="ECO:0000259" key="1">
    <source>
        <dbReference type="Pfam" id="PF00144"/>
    </source>
</evidence>
<reference evidence="2 3" key="1">
    <citation type="submission" date="2017-05" db="EMBL/GenBank/DDBJ databases">
        <authorList>
            <person name="Varghese N."/>
            <person name="Submissions S."/>
        </authorList>
    </citation>
    <scope>NUCLEOTIDE SEQUENCE [LARGE SCALE GENOMIC DNA]</scope>
    <source>
        <strain evidence="2 3">DSM 21985</strain>
    </source>
</reference>
<dbReference type="OrthoDB" id="9773047at2"/>
<keyword evidence="3" id="KW-1185">Reference proteome</keyword>
<name>A0A521CUT0_9BACT</name>
<evidence type="ECO:0000313" key="2">
    <source>
        <dbReference type="EMBL" id="SMO63214.1"/>
    </source>
</evidence>
<sequence>MRFHFLLILLAGLFVNLPTVGQPLPTITPEEAGFSAERLHELEDFLEQSGSSSLMLVYDGKVFFDWGASHQKHLIHSIRKTLLNSLYGIYVEKGVIDTSATLAELGIDDIEPTLTEQEKQARIADLLKSRSGIYHPAAAVSQGMLRGMPEREAHQPGEHYYYNNWDFNTLGHILEMKTGESIYTLFKQHIADPIGMIHYEGAYTSIDLDNDDSPIPDADGFYQNEPSKSDYPAYHFRMSAHDLAKFGTLYLQEGRWDGKQIIPESWIEASTTAYSITNPRINIGYGMLWNVLIPNENRATKSFFHTGAGIHMLGVYPGSKLVMVHRVDTEGGHNFQQNSLYQIIDLVFAAQQK</sequence>
<dbReference type="Proteomes" id="UP000317557">
    <property type="component" value="Unassembled WGS sequence"/>
</dbReference>
<proteinExistence type="predicted"/>
<dbReference type="Gene3D" id="3.40.710.10">
    <property type="entry name" value="DD-peptidase/beta-lactamase superfamily"/>
    <property type="match status" value="1"/>
</dbReference>
<dbReference type="SUPFAM" id="SSF56601">
    <property type="entry name" value="beta-lactamase/transpeptidase-like"/>
    <property type="match status" value="1"/>
</dbReference>
<dbReference type="InterPro" id="IPR050789">
    <property type="entry name" value="Diverse_Enzym_Activities"/>
</dbReference>
<accession>A0A521CUT0</accession>
<dbReference type="AlphaFoldDB" id="A0A521CUT0"/>
<dbReference type="PANTHER" id="PTHR43283">
    <property type="entry name" value="BETA-LACTAMASE-RELATED"/>
    <property type="match status" value="1"/>
</dbReference>
<dbReference type="InterPro" id="IPR012338">
    <property type="entry name" value="Beta-lactam/transpept-like"/>
</dbReference>